<dbReference type="PROSITE" id="PS50082">
    <property type="entry name" value="WD_REPEATS_2"/>
    <property type="match status" value="2"/>
</dbReference>
<protein>
    <recommendedName>
        <fullName evidence="6">Serine-threonine kinase receptor-associated protein</fullName>
    </recommendedName>
</protein>
<keyword evidence="4" id="KW-0508">mRNA splicing</keyword>
<comment type="similarity">
    <text evidence="5">Belongs to the WD repeat STRAP family.</text>
</comment>
<dbReference type="InterPro" id="IPR036322">
    <property type="entry name" value="WD40_repeat_dom_sf"/>
</dbReference>
<evidence type="ECO:0000313" key="8">
    <source>
        <dbReference type="EMBL" id="GMI38511.1"/>
    </source>
</evidence>
<keyword evidence="1 7" id="KW-0853">WD repeat</keyword>
<organism evidence="8 9">
    <name type="scientific">Tetraparma gracilis</name>
    <dbReference type="NCBI Taxonomy" id="2962635"/>
    <lineage>
        <taxon>Eukaryota</taxon>
        <taxon>Sar</taxon>
        <taxon>Stramenopiles</taxon>
        <taxon>Ochrophyta</taxon>
        <taxon>Bolidophyceae</taxon>
        <taxon>Parmales</taxon>
        <taxon>Triparmaceae</taxon>
        <taxon>Tetraparma</taxon>
    </lineage>
</organism>
<evidence type="ECO:0000256" key="6">
    <source>
        <dbReference type="ARBA" id="ARBA00040390"/>
    </source>
</evidence>
<evidence type="ECO:0000256" key="5">
    <source>
        <dbReference type="ARBA" id="ARBA00038394"/>
    </source>
</evidence>
<feature type="repeat" description="WD" evidence="7">
    <location>
        <begin position="94"/>
        <end position="128"/>
    </location>
</feature>
<accession>A0ABQ6N1N8</accession>
<dbReference type="PANTHER" id="PTHR19877:SF13">
    <property type="entry name" value="SERINE-THREONINE KINASE RECEPTOR-ASSOCIATED PROTEIN"/>
    <property type="match status" value="1"/>
</dbReference>
<comment type="caution">
    <text evidence="8">The sequence shown here is derived from an EMBL/GenBank/DDBJ whole genome shotgun (WGS) entry which is preliminary data.</text>
</comment>
<dbReference type="PROSITE" id="PS50294">
    <property type="entry name" value="WD_REPEATS_REGION"/>
    <property type="match status" value="1"/>
</dbReference>
<dbReference type="Pfam" id="PF00400">
    <property type="entry name" value="WD40"/>
    <property type="match status" value="3"/>
</dbReference>
<proteinExistence type="inferred from homology"/>
<dbReference type="Gene3D" id="2.130.10.10">
    <property type="entry name" value="YVTN repeat-like/Quinoprotein amine dehydrogenase"/>
    <property type="match status" value="1"/>
</dbReference>
<name>A0ABQ6N1N8_9STRA</name>
<dbReference type="PANTHER" id="PTHR19877">
    <property type="entry name" value="EUKARYOTIC TRANSLATION INITIATION FACTOR 3 SUBUNIT I"/>
    <property type="match status" value="1"/>
</dbReference>
<reference evidence="8 9" key="1">
    <citation type="journal article" date="2023" name="Commun. Biol.">
        <title>Genome analysis of Parmales, the sister group of diatoms, reveals the evolutionary specialization of diatoms from phago-mixotrophs to photoautotrophs.</title>
        <authorList>
            <person name="Ban H."/>
            <person name="Sato S."/>
            <person name="Yoshikawa S."/>
            <person name="Yamada K."/>
            <person name="Nakamura Y."/>
            <person name="Ichinomiya M."/>
            <person name="Sato N."/>
            <person name="Blanc-Mathieu R."/>
            <person name="Endo H."/>
            <person name="Kuwata A."/>
            <person name="Ogata H."/>
        </authorList>
    </citation>
    <scope>NUCLEOTIDE SEQUENCE [LARGE SCALE GENOMIC DNA]</scope>
</reference>
<evidence type="ECO:0000256" key="4">
    <source>
        <dbReference type="ARBA" id="ARBA00023187"/>
    </source>
</evidence>
<dbReference type="Proteomes" id="UP001165060">
    <property type="component" value="Unassembled WGS sequence"/>
</dbReference>
<sequence>MSRQIPIVCPGHTRPLASLQYLPTPSGPFLTSACHDKCPMLRRGTTGDWVGTWLGHKGAVWEAELDGRANLCATASGDFSACLWDAITGEQLAGYPHKHIVKTVAFSPDSGRLATGGHEGVLRVFDLSRYADPNPALSLPLPKKANITKSHWCGPSSSPGADCILTGDSSGLISLWDVRSSSVAATYAVSGAVMDMEVREYAADTMTICAGDKITFFDLKAGAKVKEIQCPKGMHFREEGGASLRPDGKKVAAGGGDLWVRVFDYESGEVLETLKGHHGPIRCVRYEPGGETYATGSEDGTIRLWRS</sequence>
<dbReference type="SMART" id="SM00320">
    <property type="entry name" value="WD40"/>
    <property type="match status" value="6"/>
</dbReference>
<dbReference type="InterPro" id="IPR001680">
    <property type="entry name" value="WD40_rpt"/>
</dbReference>
<keyword evidence="2" id="KW-0507">mRNA processing</keyword>
<keyword evidence="9" id="KW-1185">Reference proteome</keyword>
<dbReference type="SUPFAM" id="SSF50978">
    <property type="entry name" value="WD40 repeat-like"/>
    <property type="match status" value="1"/>
</dbReference>
<evidence type="ECO:0000256" key="7">
    <source>
        <dbReference type="PROSITE-ProRule" id="PRU00221"/>
    </source>
</evidence>
<evidence type="ECO:0000313" key="9">
    <source>
        <dbReference type="Proteomes" id="UP001165060"/>
    </source>
</evidence>
<gene>
    <name evidence="8" type="ORF">TeGR_g6715</name>
</gene>
<dbReference type="EMBL" id="BRYB01000828">
    <property type="protein sequence ID" value="GMI38511.1"/>
    <property type="molecule type" value="Genomic_DNA"/>
</dbReference>
<dbReference type="PROSITE" id="PS51257">
    <property type="entry name" value="PROKAR_LIPOPROTEIN"/>
    <property type="match status" value="1"/>
</dbReference>
<evidence type="ECO:0000256" key="3">
    <source>
        <dbReference type="ARBA" id="ARBA00022737"/>
    </source>
</evidence>
<evidence type="ECO:0000256" key="2">
    <source>
        <dbReference type="ARBA" id="ARBA00022664"/>
    </source>
</evidence>
<feature type="repeat" description="WD" evidence="7">
    <location>
        <begin position="274"/>
        <end position="307"/>
    </location>
</feature>
<evidence type="ECO:0000256" key="1">
    <source>
        <dbReference type="ARBA" id="ARBA00022574"/>
    </source>
</evidence>
<dbReference type="InterPro" id="IPR015943">
    <property type="entry name" value="WD40/YVTN_repeat-like_dom_sf"/>
</dbReference>
<keyword evidence="3" id="KW-0677">Repeat</keyword>